<dbReference type="AlphaFoldDB" id="A0AAD8F6R9"/>
<dbReference type="Proteomes" id="UP001233172">
    <property type="component" value="Unassembled WGS sequence"/>
</dbReference>
<evidence type="ECO:0000259" key="2">
    <source>
        <dbReference type="Pfam" id="PF10601"/>
    </source>
</evidence>
<name>A0AAD8F6R9_BIOPF</name>
<protein>
    <submittedName>
        <fullName evidence="3">Four-jointed box protein 1-like X2</fullName>
    </submittedName>
</protein>
<dbReference type="Pfam" id="PF10601">
    <property type="entry name" value="zf-LITAF-like"/>
    <property type="match status" value="1"/>
</dbReference>
<feature type="compositionally biased region" description="Polar residues" evidence="1">
    <location>
        <begin position="1"/>
        <end position="13"/>
    </location>
</feature>
<comment type="caution">
    <text evidence="3">The sequence shown here is derived from an EMBL/GenBank/DDBJ whole genome shotgun (WGS) entry which is preliminary data.</text>
</comment>
<evidence type="ECO:0000313" key="4">
    <source>
        <dbReference type="Proteomes" id="UP001233172"/>
    </source>
</evidence>
<keyword evidence="4" id="KW-1185">Reference proteome</keyword>
<feature type="compositionally biased region" description="Polar residues" evidence="1">
    <location>
        <begin position="53"/>
        <end position="81"/>
    </location>
</feature>
<feature type="compositionally biased region" description="Pro residues" evidence="1">
    <location>
        <begin position="120"/>
        <end position="133"/>
    </location>
</feature>
<sequence>MGKSNQTSRASRQFSRKSEFAPSSMGTQEAPRGSQYPPSVPASEAPQYPPSIQDPNALQYPRQSYYSSVSQYLPSTQDPNASQYPRQSYYSSVSQYPPPTQDPNAPQYPPQAYDPKASQYPPPTQDPNAPQYPPQEYDPNAGPPYATQPSVYDQMPVVGNKSLLWMDTPVHIICQYCNAEITTMTDPVVGWCTWTMCCLFTIGWQVLSVCYRHILLQISEGCESRVSPMFRGSWDIPSPAYVNSVAALFSRQEECSLSNSRRRMFTLKFKKKNVHS</sequence>
<reference evidence="3" key="1">
    <citation type="journal article" date="2023" name="PLoS Negl. Trop. Dis.">
        <title>A genome sequence for Biomphalaria pfeifferi, the major vector snail for the human-infecting parasite Schistosoma mansoni.</title>
        <authorList>
            <person name="Bu L."/>
            <person name="Lu L."/>
            <person name="Laidemitt M.R."/>
            <person name="Zhang S.M."/>
            <person name="Mutuku M."/>
            <person name="Mkoji G."/>
            <person name="Steinauer M."/>
            <person name="Loker E.S."/>
        </authorList>
    </citation>
    <scope>NUCLEOTIDE SEQUENCE</scope>
    <source>
        <strain evidence="3">KasaAsao</strain>
    </source>
</reference>
<feature type="compositionally biased region" description="Low complexity" evidence="1">
    <location>
        <begin position="82"/>
        <end position="95"/>
    </location>
</feature>
<feature type="region of interest" description="Disordered" evidence="1">
    <location>
        <begin position="1"/>
        <end position="144"/>
    </location>
</feature>
<organism evidence="3 4">
    <name type="scientific">Biomphalaria pfeifferi</name>
    <name type="common">Bloodfluke planorb</name>
    <name type="synonym">Freshwater snail</name>
    <dbReference type="NCBI Taxonomy" id="112525"/>
    <lineage>
        <taxon>Eukaryota</taxon>
        <taxon>Metazoa</taxon>
        <taxon>Spiralia</taxon>
        <taxon>Lophotrochozoa</taxon>
        <taxon>Mollusca</taxon>
        <taxon>Gastropoda</taxon>
        <taxon>Heterobranchia</taxon>
        <taxon>Euthyneura</taxon>
        <taxon>Panpulmonata</taxon>
        <taxon>Hygrophila</taxon>
        <taxon>Lymnaeoidea</taxon>
        <taxon>Planorbidae</taxon>
        <taxon>Biomphalaria</taxon>
    </lineage>
</organism>
<proteinExistence type="predicted"/>
<gene>
    <name evidence="3" type="ORF">Bpfe_017103</name>
</gene>
<feature type="domain" description="LITAF" evidence="2">
    <location>
        <begin position="167"/>
        <end position="210"/>
    </location>
</feature>
<reference evidence="3" key="2">
    <citation type="submission" date="2023-04" db="EMBL/GenBank/DDBJ databases">
        <authorList>
            <person name="Bu L."/>
            <person name="Lu L."/>
            <person name="Laidemitt M.R."/>
            <person name="Zhang S.M."/>
            <person name="Mutuku M."/>
            <person name="Mkoji G."/>
            <person name="Steinauer M."/>
            <person name="Loker E.S."/>
        </authorList>
    </citation>
    <scope>NUCLEOTIDE SEQUENCE</scope>
    <source>
        <strain evidence="3">KasaAsao</strain>
        <tissue evidence="3">Whole Snail</tissue>
    </source>
</reference>
<dbReference type="EMBL" id="JASAOG010000086">
    <property type="protein sequence ID" value="KAK0053405.1"/>
    <property type="molecule type" value="Genomic_DNA"/>
</dbReference>
<dbReference type="InterPro" id="IPR006629">
    <property type="entry name" value="LITAF"/>
</dbReference>
<feature type="compositionally biased region" description="Pro residues" evidence="1">
    <location>
        <begin position="96"/>
        <end position="109"/>
    </location>
</feature>
<accession>A0AAD8F6R9</accession>
<evidence type="ECO:0000256" key="1">
    <source>
        <dbReference type="SAM" id="MobiDB-lite"/>
    </source>
</evidence>
<evidence type="ECO:0000313" key="3">
    <source>
        <dbReference type="EMBL" id="KAK0053405.1"/>
    </source>
</evidence>